<organism evidence="2 3">
    <name type="scientific">Flaviaesturariibacter aridisoli</name>
    <dbReference type="NCBI Taxonomy" id="2545761"/>
    <lineage>
        <taxon>Bacteria</taxon>
        <taxon>Pseudomonadati</taxon>
        <taxon>Bacteroidota</taxon>
        <taxon>Chitinophagia</taxon>
        <taxon>Chitinophagales</taxon>
        <taxon>Chitinophagaceae</taxon>
        <taxon>Flaviaestuariibacter</taxon>
    </lineage>
</organism>
<feature type="chain" id="PRO_5020918528" evidence="1">
    <location>
        <begin position="19"/>
        <end position="209"/>
    </location>
</feature>
<evidence type="ECO:0000313" key="3">
    <source>
        <dbReference type="Proteomes" id="UP000295164"/>
    </source>
</evidence>
<name>A0A4R4DVB4_9BACT</name>
<keyword evidence="1" id="KW-0732">Signal</keyword>
<comment type="caution">
    <text evidence="2">The sequence shown here is derived from an EMBL/GenBank/DDBJ whole genome shotgun (WGS) entry which is preliminary data.</text>
</comment>
<proteinExistence type="predicted"/>
<sequence length="209" mass="23003">MKRLAALCCLLLAACSEGGDHFSAAPDTARQRDTAPIQAIRVNKLSPVDLSPLDVAYFPVDYPVLKMSNPAVGGPKARVIYSRPHKGGRVIFGGLLPYGEPWRLGANEATELELFEPAVVQGQTVPRGRYVLYSIPGPNEWVIVFNRNIYSWGLKPDASQDAFRFTIPVQGKQEPLEHFTMAFQPSAGGADLVMGWDDVRARLTFLFKS</sequence>
<reference evidence="2 3" key="1">
    <citation type="submission" date="2019-03" db="EMBL/GenBank/DDBJ databases">
        <authorList>
            <person name="Kim M.K.M."/>
        </authorList>
    </citation>
    <scope>NUCLEOTIDE SEQUENCE [LARGE SCALE GENOMIC DNA]</scope>
    <source>
        <strain evidence="2 3">17J68-15</strain>
    </source>
</reference>
<protein>
    <submittedName>
        <fullName evidence="2">DUF2911 domain-containing protein</fullName>
    </submittedName>
</protein>
<dbReference type="RefSeq" id="WP_131853693.1">
    <property type="nucleotide sequence ID" value="NZ_SKFH01000039.1"/>
</dbReference>
<dbReference type="EMBL" id="SKFH01000039">
    <property type="protein sequence ID" value="TCZ67085.1"/>
    <property type="molecule type" value="Genomic_DNA"/>
</dbReference>
<keyword evidence="3" id="KW-1185">Reference proteome</keyword>
<evidence type="ECO:0000256" key="1">
    <source>
        <dbReference type="SAM" id="SignalP"/>
    </source>
</evidence>
<dbReference type="OrthoDB" id="9808374at2"/>
<accession>A0A4R4DVB4</accession>
<feature type="signal peptide" evidence="1">
    <location>
        <begin position="1"/>
        <end position="18"/>
    </location>
</feature>
<dbReference type="InterPro" id="IPR021314">
    <property type="entry name" value="DUF2911"/>
</dbReference>
<gene>
    <name evidence="2" type="ORF">E0486_16230</name>
</gene>
<dbReference type="Pfam" id="PF11138">
    <property type="entry name" value="DUF2911"/>
    <property type="match status" value="1"/>
</dbReference>
<dbReference type="AlphaFoldDB" id="A0A4R4DVB4"/>
<dbReference type="PROSITE" id="PS51257">
    <property type="entry name" value="PROKAR_LIPOPROTEIN"/>
    <property type="match status" value="1"/>
</dbReference>
<evidence type="ECO:0000313" key="2">
    <source>
        <dbReference type="EMBL" id="TCZ67085.1"/>
    </source>
</evidence>
<dbReference type="Proteomes" id="UP000295164">
    <property type="component" value="Unassembled WGS sequence"/>
</dbReference>